<dbReference type="RefSeq" id="WP_147431270.1">
    <property type="nucleotide sequence ID" value="NZ_RBXP01000001.1"/>
</dbReference>
<keyword evidence="3" id="KW-1185">Reference proteome</keyword>
<accession>A0A495WPX7</accession>
<sequence>MNMKQSIKHGQQIDISNRAAKQRSGDSESCRTNKPVNSINITNSSHSNVSNTEYINTGISHDSSLIANAVHTVLTTVVCDGLNLTAHIDESDQIEFESRLMKYSGPLKLKNAPKMMPYRQGRVIYDGDKAIAQIRYKPIGNAGYFLLHVNPSKLDSGQSQLIQGLVSYLLGEPWCSFVGRAKASMFDAAVDVHGINIASIIPVPSRATQSGFFLKFFQKGLTRLYQQGTEYVGHNTSEKHATVYDKADERSEVIGVSGSEDVTRVEVQAKPRVRRKLGEEVTTLAELPAYENPLRMLSIAELPKDAEQDDFLRIATALTAYVGATAVLQLIGDKTLQDCLKGHLVAPPCSWWQPEKHWVEFLIGLASHPLFAPCKLLNEPAYLQVANQA</sequence>
<dbReference type="EMBL" id="RBXP01000001">
    <property type="protein sequence ID" value="RKT63094.1"/>
    <property type="molecule type" value="Genomic_DNA"/>
</dbReference>
<gene>
    <name evidence="2" type="ORF">DFR40_0144</name>
</gene>
<feature type="compositionally biased region" description="Polar residues" evidence="1">
    <location>
        <begin position="1"/>
        <end position="15"/>
    </location>
</feature>
<reference evidence="2 3" key="1">
    <citation type="submission" date="2018-10" db="EMBL/GenBank/DDBJ databases">
        <title>Genomic Encyclopedia of Type Strains, Phase IV (KMG-IV): sequencing the most valuable type-strain genomes for metagenomic binning, comparative biology and taxonomic classification.</title>
        <authorList>
            <person name="Goeker M."/>
        </authorList>
    </citation>
    <scope>NUCLEOTIDE SEQUENCE [LARGE SCALE GENOMIC DNA]</scope>
    <source>
        <strain evidence="2 3">DSM 23841</strain>
    </source>
</reference>
<organism evidence="2 3">
    <name type="scientific">Azonexus fungiphilus</name>
    <dbReference type="NCBI Taxonomy" id="146940"/>
    <lineage>
        <taxon>Bacteria</taxon>
        <taxon>Pseudomonadati</taxon>
        <taxon>Pseudomonadota</taxon>
        <taxon>Betaproteobacteria</taxon>
        <taxon>Rhodocyclales</taxon>
        <taxon>Azonexaceae</taxon>
        <taxon>Azonexus</taxon>
    </lineage>
</organism>
<feature type="region of interest" description="Disordered" evidence="1">
    <location>
        <begin position="1"/>
        <end position="44"/>
    </location>
</feature>
<evidence type="ECO:0000313" key="3">
    <source>
        <dbReference type="Proteomes" id="UP000270626"/>
    </source>
</evidence>
<evidence type="ECO:0000313" key="2">
    <source>
        <dbReference type="EMBL" id="RKT63094.1"/>
    </source>
</evidence>
<evidence type="ECO:0000256" key="1">
    <source>
        <dbReference type="SAM" id="MobiDB-lite"/>
    </source>
</evidence>
<dbReference type="Proteomes" id="UP000270626">
    <property type="component" value="Unassembled WGS sequence"/>
</dbReference>
<comment type="caution">
    <text evidence="2">The sequence shown here is derived from an EMBL/GenBank/DDBJ whole genome shotgun (WGS) entry which is preliminary data.</text>
</comment>
<protein>
    <submittedName>
        <fullName evidence="2">Uncharacterized protein</fullName>
    </submittedName>
</protein>
<proteinExistence type="predicted"/>
<name>A0A495WPX7_9RHOO</name>
<dbReference type="AlphaFoldDB" id="A0A495WPX7"/>